<evidence type="ECO:0000313" key="1">
    <source>
        <dbReference type="EMBL" id="KAK2866977.1"/>
    </source>
</evidence>
<proteinExistence type="predicted"/>
<reference evidence="1" key="1">
    <citation type="submission" date="2023-08" db="EMBL/GenBank/DDBJ databases">
        <title>Chromosome-level Genome Assembly of mud carp (Cirrhinus molitorella).</title>
        <authorList>
            <person name="Liu H."/>
        </authorList>
    </citation>
    <scope>NUCLEOTIDE SEQUENCE</scope>
    <source>
        <strain evidence="1">Prfri</strain>
        <tissue evidence="1">Muscle</tissue>
    </source>
</reference>
<organism evidence="1 2">
    <name type="scientific">Cirrhinus molitorella</name>
    <name type="common">mud carp</name>
    <dbReference type="NCBI Taxonomy" id="172907"/>
    <lineage>
        <taxon>Eukaryota</taxon>
        <taxon>Metazoa</taxon>
        <taxon>Chordata</taxon>
        <taxon>Craniata</taxon>
        <taxon>Vertebrata</taxon>
        <taxon>Euteleostomi</taxon>
        <taxon>Actinopterygii</taxon>
        <taxon>Neopterygii</taxon>
        <taxon>Teleostei</taxon>
        <taxon>Ostariophysi</taxon>
        <taxon>Cypriniformes</taxon>
        <taxon>Cyprinidae</taxon>
        <taxon>Labeoninae</taxon>
        <taxon>Labeonini</taxon>
        <taxon>Cirrhinus</taxon>
    </lineage>
</organism>
<name>A0AA88NZE2_9TELE</name>
<keyword evidence="2" id="KW-1185">Reference proteome</keyword>
<dbReference type="Proteomes" id="UP001187343">
    <property type="component" value="Unassembled WGS sequence"/>
</dbReference>
<evidence type="ECO:0000313" key="2">
    <source>
        <dbReference type="Proteomes" id="UP001187343"/>
    </source>
</evidence>
<protein>
    <submittedName>
        <fullName evidence="1">Uncharacterized protein</fullName>
    </submittedName>
</protein>
<sequence length="72" mass="7858">MGNVASTPSSGQTMQHALRQVPLVWRGRVERAASRQSNANRDVSHICGGILLIYSAFPGSHRPVKEGQGFQR</sequence>
<dbReference type="EMBL" id="JAUYZG010000025">
    <property type="protein sequence ID" value="KAK2866977.1"/>
    <property type="molecule type" value="Genomic_DNA"/>
</dbReference>
<dbReference type="AlphaFoldDB" id="A0AA88NZE2"/>
<accession>A0AA88NZE2</accession>
<gene>
    <name evidence="1" type="ORF">Q8A67_025094</name>
</gene>
<comment type="caution">
    <text evidence="1">The sequence shown here is derived from an EMBL/GenBank/DDBJ whole genome shotgun (WGS) entry which is preliminary data.</text>
</comment>